<feature type="repeat" description="ANK" evidence="3">
    <location>
        <begin position="688"/>
        <end position="720"/>
    </location>
</feature>
<feature type="repeat" description="ANK" evidence="3">
    <location>
        <begin position="721"/>
        <end position="753"/>
    </location>
</feature>
<dbReference type="InterPro" id="IPR032675">
    <property type="entry name" value="LRR_dom_sf"/>
</dbReference>
<evidence type="ECO:0000313" key="6">
    <source>
        <dbReference type="Proteomes" id="UP001162031"/>
    </source>
</evidence>
<organism evidence="5 6">
    <name type="scientific">Hyaloperonospora brassicae</name>
    <name type="common">Brassica downy mildew</name>
    <name type="synonym">Peronospora brassicae</name>
    <dbReference type="NCBI Taxonomy" id="162125"/>
    <lineage>
        <taxon>Eukaryota</taxon>
        <taxon>Sar</taxon>
        <taxon>Stramenopiles</taxon>
        <taxon>Oomycota</taxon>
        <taxon>Peronosporomycetes</taxon>
        <taxon>Peronosporales</taxon>
        <taxon>Peronosporaceae</taxon>
        <taxon>Hyaloperonospora</taxon>
    </lineage>
</organism>
<dbReference type="Pfam" id="PF00023">
    <property type="entry name" value="Ank"/>
    <property type="match status" value="1"/>
</dbReference>
<dbReference type="EMBL" id="CANTFL010001332">
    <property type="protein sequence ID" value="CAI5737233.1"/>
    <property type="molecule type" value="Genomic_DNA"/>
</dbReference>
<feature type="repeat" description="ANK" evidence="3">
    <location>
        <begin position="424"/>
        <end position="456"/>
    </location>
</feature>
<dbReference type="Pfam" id="PF00646">
    <property type="entry name" value="F-box"/>
    <property type="match status" value="1"/>
</dbReference>
<dbReference type="Gene3D" id="1.25.40.20">
    <property type="entry name" value="Ankyrin repeat-containing domain"/>
    <property type="match status" value="3"/>
</dbReference>
<dbReference type="InterPro" id="IPR001810">
    <property type="entry name" value="F-box_dom"/>
</dbReference>
<name>A0AAV0ULM5_HYABA</name>
<protein>
    <recommendedName>
        <fullName evidence="4">F-box domain-containing protein</fullName>
    </recommendedName>
</protein>
<dbReference type="Gene3D" id="3.80.10.10">
    <property type="entry name" value="Ribonuclease Inhibitor"/>
    <property type="match status" value="1"/>
</dbReference>
<dbReference type="Proteomes" id="UP001162031">
    <property type="component" value="Unassembled WGS sequence"/>
</dbReference>
<feature type="repeat" description="ANK" evidence="3">
    <location>
        <begin position="588"/>
        <end position="615"/>
    </location>
</feature>
<dbReference type="PANTHER" id="PTHR24198">
    <property type="entry name" value="ANKYRIN REPEAT AND PROTEIN KINASE DOMAIN-CONTAINING PROTEIN"/>
    <property type="match status" value="1"/>
</dbReference>
<keyword evidence="1" id="KW-0677">Repeat</keyword>
<proteinExistence type="predicted"/>
<dbReference type="PANTHER" id="PTHR24198:SF165">
    <property type="entry name" value="ANKYRIN REPEAT-CONTAINING PROTEIN-RELATED"/>
    <property type="match status" value="1"/>
</dbReference>
<dbReference type="AlphaFoldDB" id="A0AAV0ULM5"/>
<evidence type="ECO:0000256" key="1">
    <source>
        <dbReference type="ARBA" id="ARBA00022737"/>
    </source>
</evidence>
<accession>A0AAV0ULM5</accession>
<keyword evidence="6" id="KW-1185">Reference proteome</keyword>
<keyword evidence="2 3" id="KW-0040">ANK repeat</keyword>
<dbReference type="SUPFAM" id="SSF52047">
    <property type="entry name" value="RNI-like"/>
    <property type="match status" value="1"/>
</dbReference>
<evidence type="ECO:0000256" key="2">
    <source>
        <dbReference type="ARBA" id="ARBA00023043"/>
    </source>
</evidence>
<feature type="domain" description="F-box" evidence="4">
    <location>
        <begin position="103"/>
        <end position="140"/>
    </location>
</feature>
<dbReference type="Pfam" id="PF12796">
    <property type="entry name" value="Ank_2"/>
    <property type="match status" value="3"/>
</dbReference>
<dbReference type="SMART" id="SM00248">
    <property type="entry name" value="ANK"/>
    <property type="match status" value="8"/>
</dbReference>
<evidence type="ECO:0000256" key="3">
    <source>
        <dbReference type="PROSITE-ProRule" id="PRU00023"/>
    </source>
</evidence>
<dbReference type="InterPro" id="IPR002110">
    <property type="entry name" value="Ankyrin_rpt"/>
</dbReference>
<feature type="repeat" description="ANK" evidence="3">
    <location>
        <begin position="655"/>
        <end position="687"/>
    </location>
</feature>
<gene>
    <name evidence="5" type="ORF">HBR001_LOCUS7089</name>
</gene>
<dbReference type="PROSITE" id="PS50088">
    <property type="entry name" value="ANK_REPEAT"/>
    <property type="match status" value="7"/>
</dbReference>
<feature type="repeat" description="ANK" evidence="3">
    <location>
        <begin position="622"/>
        <end position="654"/>
    </location>
</feature>
<comment type="caution">
    <text evidence="5">The sequence shown here is derived from an EMBL/GenBank/DDBJ whole genome shotgun (WGS) entry which is preliminary data.</text>
</comment>
<evidence type="ECO:0000259" key="4">
    <source>
        <dbReference type="Pfam" id="PF00646"/>
    </source>
</evidence>
<feature type="repeat" description="ANK" evidence="3">
    <location>
        <begin position="553"/>
        <end position="585"/>
    </location>
</feature>
<sequence length="771" mass="82298">MKRSFQHVTAAVSSAVAAPVAAIHGDRIAGTVPSAEAHLNVDRPRKLRVWRRRTAPSARQVFPTSSITGYPLSHGYTTTTTAAAGVCIPQLSCHWQCDALESALPEEGLLHLVLSFLTFRDHQVVRAVSRPWRQRVRTLAVDRLDVSAHTISLCPERVPRACHALLHSYSRVRRLDVSGQRALGDRDLLLLTSHFWTHLGEVVLDDCQAITDFGLLAVLNARSLRLRSVSLRRCKQVTGRSLVAGHDLHLTGSHPSLTRLVLDDTRVTHAFVLHLEAHFPTLAHLSALHTPAHGAFFQHTSTLRPLLRDLQQLVHDETPRPLLSALLDAFRQWCSSPRRRSANAFERTVAASGARALVDVPLFPTRGLTNEPTAVDNRFGVEFGFESSLSLLLYASASGRTRVLAALFAARSTASSDLEHTDAAGHSALSLAAAHGHVAAARLLLRAGSDVHTRSVALASPLDVASANGWDALVGLLLEADARRGPTALCAAATNGHRAVVRRLLTSAKPVDDRPAAVEALCLACEGGHAAVVLDLLQLTTAHANALLLLRDDCVSPLYLCCQMGHVDVAALLLAQGADPNFQRPPPTGVSCLYIAAQEGHDAIVRLLVRAGADVQRPMAADRSTALHIAARMGRVAVARTLLRCGAQVDAATRSGLTPLFIASDEGHVELVHCLLRAGAARDRQTSGGATALFAAVQSGHLSVLEALLCGGASPAIATYNGTSPLDTAVGRGDAKAAWLLLHFGARVDGAAARTDVVTAEGPLSLRPYYR</sequence>
<evidence type="ECO:0000313" key="5">
    <source>
        <dbReference type="EMBL" id="CAI5737233.1"/>
    </source>
</evidence>
<reference evidence="5" key="1">
    <citation type="submission" date="2022-12" db="EMBL/GenBank/DDBJ databases">
        <authorList>
            <person name="Webb A."/>
        </authorList>
    </citation>
    <scope>NUCLEOTIDE SEQUENCE</scope>
    <source>
        <strain evidence="5">Hp1</strain>
    </source>
</reference>
<dbReference type="InterPro" id="IPR036770">
    <property type="entry name" value="Ankyrin_rpt-contain_sf"/>
</dbReference>
<dbReference type="SUPFAM" id="SSF48403">
    <property type="entry name" value="Ankyrin repeat"/>
    <property type="match status" value="2"/>
</dbReference>
<dbReference type="PROSITE" id="PS50297">
    <property type="entry name" value="ANK_REP_REGION"/>
    <property type="match status" value="7"/>
</dbReference>